<dbReference type="RefSeq" id="XP_018754022.1">
    <property type="nucleotide sequence ID" value="XM_018905431.1"/>
</dbReference>
<reference evidence="2 3" key="1">
    <citation type="journal article" date="2010" name="Nature">
        <title>Comparative genomics reveals mobile pathogenicity chromosomes in Fusarium.</title>
        <authorList>
            <person name="Ma L.J."/>
            <person name="van der Does H.C."/>
            <person name="Borkovich K.A."/>
            <person name="Coleman J.J."/>
            <person name="Daboussi M.J."/>
            <person name="Di Pietro A."/>
            <person name="Dufresne M."/>
            <person name="Freitag M."/>
            <person name="Grabherr M."/>
            <person name="Henrissat B."/>
            <person name="Houterman P.M."/>
            <person name="Kang S."/>
            <person name="Shim W.B."/>
            <person name="Woloshuk C."/>
            <person name="Xie X."/>
            <person name="Xu J.R."/>
            <person name="Antoniw J."/>
            <person name="Baker S.E."/>
            <person name="Bluhm B.H."/>
            <person name="Breakspear A."/>
            <person name="Brown D.W."/>
            <person name="Butchko R.A."/>
            <person name="Chapman S."/>
            <person name="Coulson R."/>
            <person name="Coutinho P.M."/>
            <person name="Danchin E.G."/>
            <person name="Diener A."/>
            <person name="Gale L.R."/>
            <person name="Gardiner D.M."/>
            <person name="Goff S."/>
            <person name="Hammond-Kosack K.E."/>
            <person name="Hilburn K."/>
            <person name="Hua-Van A."/>
            <person name="Jonkers W."/>
            <person name="Kazan K."/>
            <person name="Kodira C.D."/>
            <person name="Koehrsen M."/>
            <person name="Kumar L."/>
            <person name="Lee Y.H."/>
            <person name="Li L."/>
            <person name="Manners J.M."/>
            <person name="Miranda-Saavedra D."/>
            <person name="Mukherjee M."/>
            <person name="Park G."/>
            <person name="Park J."/>
            <person name="Park S.Y."/>
            <person name="Proctor R.H."/>
            <person name="Regev A."/>
            <person name="Ruiz-Roldan M.C."/>
            <person name="Sain D."/>
            <person name="Sakthikumar S."/>
            <person name="Sykes S."/>
            <person name="Schwartz D.C."/>
            <person name="Turgeon B.G."/>
            <person name="Wapinski I."/>
            <person name="Yoder O."/>
            <person name="Young S."/>
            <person name="Zeng Q."/>
            <person name="Zhou S."/>
            <person name="Galagan J."/>
            <person name="Cuomo C.A."/>
            <person name="Kistler H.C."/>
            <person name="Rep M."/>
        </authorList>
    </citation>
    <scope>NUCLEOTIDE SEQUENCE [LARGE SCALE GENOMIC DNA]</scope>
    <source>
        <strain evidence="3">M3125 / FGSC 7600</strain>
    </source>
</reference>
<protein>
    <submittedName>
        <fullName evidence="2">Uncharacterized protein</fullName>
    </submittedName>
</protein>
<dbReference type="Proteomes" id="UP000009096">
    <property type="component" value="Chromosome 3"/>
</dbReference>
<keyword evidence="3" id="KW-1185">Reference proteome</keyword>
<evidence type="ECO:0000313" key="2">
    <source>
        <dbReference type="EMBL" id="EWG47831.1"/>
    </source>
</evidence>
<dbReference type="KEGG" id="fvr:FVEG_16192"/>
<name>W7M9Y3_GIBM7</name>
<dbReference type="VEuPathDB" id="FungiDB:FVEG_16192"/>
<evidence type="ECO:0000313" key="3">
    <source>
        <dbReference type="Proteomes" id="UP000009096"/>
    </source>
</evidence>
<dbReference type="AlphaFoldDB" id="W7M9Y3"/>
<dbReference type="GeneID" id="30073068"/>
<feature type="region of interest" description="Disordered" evidence="1">
    <location>
        <begin position="1"/>
        <end position="28"/>
    </location>
</feature>
<dbReference type="EMBL" id="DS022251">
    <property type="protein sequence ID" value="EWG47831.1"/>
    <property type="molecule type" value="Genomic_DNA"/>
</dbReference>
<evidence type="ECO:0000256" key="1">
    <source>
        <dbReference type="SAM" id="MobiDB-lite"/>
    </source>
</evidence>
<organism evidence="2 3">
    <name type="scientific">Gibberella moniliformis (strain M3125 / FGSC 7600)</name>
    <name type="common">Maize ear and stalk rot fungus</name>
    <name type="synonym">Fusarium verticillioides</name>
    <dbReference type="NCBI Taxonomy" id="334819"/>
    <lineage>
        <taxon>Eukaryota</taxon>
        <taxon>Fungi</taxon>
        <taxon>Dikarya</taxon>
        <taxon>Ascomycota</taxon>
        <taxon>Pezizomycotina</taxon>
        <taxon>Sordariomycetes</taxon>
        <taxon>Hypocreomycetidae</taxon>
        <taxon>Hypocreales</taxon>
        <taxon>Nectriaceae</taxon>
        <taxon>Fusarium</taxon>
        <taxon>Fusarium fujikuroi species complex</taxon>
    </lineage>
</organism>
<sequence length="132" mass="15126">MNTHSHNIPQWDRGGSIHASPNQAVGENRDEMSKVMLPILSRDHKIIATRSRWLRENPHARYIYVSQKARVISEAQVDLPSLGNSRNQKLHDYQSRASARQGCTALYPRYRMIDAVQYPVLGAQNNLSRSQF</sequence>
<proteinExistence type="predicted"/>
<gene>
    <name evidence="2" type="ORF">FVEG_16192</name>
</gene>
<accession>W7M9Y3</accession>